<reference evidence="7" key="1">
    <citation type="submission" date="2021-07" db="EMBL/GenBank/DDBJ databases">
        <authorList>
            <person name="Branca A.L. A."/>
        </authorList>
    </citation>
    <scope>NUCLEOTIDE SEQUENCE</scope>
</reference>
<dbReference type="Gene3D" id="2.60.120.620">
    <property type="entry name" value="q2cbj1_9rhob like domain"/>
    <property type="match status" value="1"/>
</dbReference>
<dbReference type="SUPFAM" id="SSF51197">
    <property type="entry name" value="Clavaminate synthase-like"/>
    <property type="match status" value="1"/>
</dbReference>
<proteinExistence type="inferred from homology"/>
<dbReference type="EMBL" id="CAJVOS010000009">
    <property type="protein sequence ID" value="CAG7973094.1"/>
    <property type="molecule type" value="Genomic_DNA"/>
</dbReference>
<dbReference type="GO" id="GO:0051213">
    <property type="term" value="F:dioxygenase activity"/>
    <property type="evidence" value="ECO:0007669"/>
    <property type="project" value="UniProtKB-KW"/>
</dbReference>
<evidence type="ECO:0000313" key="8">
    <source>
        <dbReference type="Proteomes" id="UP001153618"/>
    </source>
</evidence>
<evidence type="ECO:0000313" key="7">
    <source>
        <dbReference type="EMBL" id="CAG7973094.1"/>
    </source>
</evidence>
<keyword evidence="8" id="KW-1185">Reference proteome</keyword>
<dbReference type="Proteomes" id="UP001153618">
    <property type="component" value="Unassembled WGS sequence"/>
</dbReference>
<evidence type="ECO:0000256" key="2">
    <source>
        <dbReference type="ARBA" id="ARBA00005830"/>
    </source>
</evidence>
<gene>
    <name evidence="7" type="ORF">POLS_LOCUS1082</name>
</gene>
<dbReference type="InterPro" id="IPR008775">
    <property type="entry name" value="Phytyl_CoA_dOase-like"/>
</dbReference>
<evidence type="ECO:0000256" key="4">
    <source>
        <dbReference type="ARBA" id="ARBA00022964"/>
    </source>
</evidence>
<evidence type="ECO:0000256" key="6">
    <source>
        <dbReference type="ARBA" id="ARBA00023004"/>
    </source>
</evidence>
<comment type="cofactor">
    <cofactor evidence="1">
        <name>Fe cation</name>
        <dbReference type="ChEBI" id="CHEBI:24875"/>
    </cofactor>
</comment>
<name>A0A9W4HCX4_PENOL</name>
<dbReference type="PANTHER" id="PTHR20883:SF41">
    <property type="entry name" value="IRON_ALPHA-KETOGLUTARATE-DEPENDENT DIOXYGENASE ASQJ"/>
    <property type="match status" value="1"/>
</dbReference>
<accession>A0A9W4HCX4</accession>
<evidence type="ECO:0000256" key="3">
    <source>
        <dbReference type="ARBA" id="ARBA00011738"/>
    </source>
</evidence>
<keyword evidence="5" id="KW-0560">Oxidoreductase</keyword>
<comment type="caution">
    <text evidence="7">The sequence shown here is derived from an EMBL/GenBank/DDBJ whole genome shotgun (WGS) entry which is preliminary data.</text>
</comment>
<dbReference type="PANTHER" id="PTHR20883">
    <property type="entry name" value="PHYTANOYL-COA DIOXYGENASE DOMAIN CONTAINING 1"/>
    <property type="match status" value="1"/>
</dbReference>
<dbReference type="AlphaFoldDB" id="A0A9W4HCX4"/>
<dbReference type="Pfam" id="PF05721">
    <property type="entry name" value="PhyH"/>
    <property type="match status" value="1"/>
</dbReference>
<keyword evidence="6" id="KW-0408">Iron</keyword>
<dbReference type="OrthoDB" id="445007at2759"/>
<evidence type="ECO:0000256" key="1">
    <source>
        <dbReference type="ARBA" id="ARBA00001962"/>
    </source>
</evidence>
<comment type="similarity">
    <text evidence="2">Belongs to the PhyH family.</text>
</comment>
<organism evidence="7 8">
    <name type="scientific">Penicillium olsonii</name>
    <dbReference type="NCBI Taxonomy" id="99116"/>
    <lineage>
        <taxon>Eukaryota</taxon>
        <taxon>Fungi</taxon>
        <taxon>Dikarya</taxon>
        <taxon>Ascomycota</taxon>
        <taxon>Pezizomycotina</taxon>
        <taxon>Eurotiomycetes</taxon>
        <taxon>Eurotiomycetidae</taxon>
        <taxon>Eurotiales</taxon>
        <taxon>Aspergillaceae</taxon>
        <taxon>Penicillium</taxon>
    </lineage>
</organism>
<sequence>MTVTPFQQVPLRSVDINTPPEEVVRILKEDGTVTVKNFIDPELVQKLQEEINPTIAAFPLGPNHESEVYKVTIGSKTKQVANLVTVSETFRHKILNHSFMHEVTDRVFRPDWGDYWMNRSSILHIEPGEKAQIVHQDLPLYRVNDYRTPDQPEFMLNYFVALTEFREDNGATRLIPGSHRWDGKSPRPTYEQGVPALLQPGDAILLFGSLFHAAGANNANENRRALAVSMHPCHFTPLESHLHISRETVETMTPLAQKMIGWRSLDNHNGVPIWMAGDRRMEKIIGLKAAEEKGDVDV</sequence>
<keyword evidence="4" id="KW-0223">Dioxygenase</keyword>
<evidence type="ECO:0000256" key="5">
    <source>
        <dbReference type="ARBA" id="ARBA00023002"/>
    </source>
</evidence>
<comment type="subunit">
    <text evidence="3">Homodimer.</text>
</comment>
<protein>
    <submittedName>
        <fullName evidence="7">Uncharacterized protein</fullName>
    </submittedName>
</protein>